<comment type="similarity">
    <text evidence="3">Belongs to the DNA repair enzymes AP/ExoA family.</text>
</comment>
<evidence type="ECO:0000313" key="15">
    <source>
        <dbReference type="Proteomes" id="UP001590951"/>
    </source>
</evidence>
<protein>
    <recommendedName>
        <fullName evidence="4">DNA-(apurinic or apyrimidinic site) endonuclease 2</fullName>
    </recommendedName>
</protein>
<keyword evidence="5" id="KW-0479">Metal-binding</keyword>
<evidence type="ECO:0000256" key="2">
    <source>
        <dbReference type="ARBA" id="ARBA00001946"/>
    </source>
</evidence>
<feature type="region of interest" description="Disordered" evidence="12">
    <location>
        <begin position="528"/>
        <end position="584"/>
    </location>
</feature>
<dbReference type="Gene3D" id="3.60.10.10">
    <property type="entry name" value="Endonuclease/exonuclease/phosphatase"/>
    <property type="match status" value="1"/>
</dbReference>
<dbReference type="CDD" id="cd09088">
    <property type="entry name" value="Ape2-like_AP-endo"/>
    <property type="match status" value="1"/>
</dbReference>
<dbReference type="EMBL" id="JBHFEH010000017">
    <property type="protein sequence ID" value="KAL2054102.1"/>
    <property type="molecule type" value="Genomic_DNA"/>
</dbReference>
<dbReference type="InterPro" id="IPR020848">
    <property type="entry name" value="AP_endonuclease_F1_CS"/>
</dbReference>
<keyword evidence="7" id="KW-0378">Hydrolase</keyword>
<dbReference type="InterPro" id="IPR010666">
    <property type="entry name" value="Znf_GRF"/>
</dbReference>
<evidence type="ECO:0000313" key="14">
    <source>
        <dbReference type="EMBL" id="KAL2054102.1"/>
    </source>
</evidence>
<evidence type="ECO:0000256" key="8">
    <source>
        <dbReference type="ARBA" id="ARBA00022833"/>
    </source>
</evidence>
<evidence type="ECO:0000256" key="10">
    <source>
        <dbReference type="ARBA" id="ARBA00023242"/>
    </source>
</evidence>
<evidence type="ECO:0000259" key="13">
    <source>
        <dbReference type="PROSITE" id="PS51999"/>
    </source>
</evidence>
<dbReference type="PROSITE" id="PS00728">
    <property type="entry name" value="AP_NUCLEASE_F1_3"/>
    <property type="match status" value="1"/>
</dbReference>
<dbReference type="InterPro" id="IPR005135">
    <property type="entry name" value="Endo/exonuclease/phosphatase"/>
</dbReference>
<evidence type="ECO:0000256" key="3">
    <source>
        <dbReference type="ARBA" id="ARBA00007092"/>
    </source>
</evidence>
<feature type="compositionally biased region" description="Low complexity" evidence="12">
    <location>
        <begin position="461"/>
        <end position="474"/>
    </location>
</feature>
<proteinExistence type="inferred from homology"/>
<comment type="cofactor">
    <cofactor evidence="1">
        <name>Mn(2+)</name>
        <dbReference type="ChEBI" id="CHEBI:29035"/>
    </cofactor>
</comment>
<keyword evidence="15" id="KW-1185">Reference proteome</keyword>
<organism evidence="14 15">
    <name type="scientific">Lepraria finkii</name>
    <dbReference type="NCBI Taxonomy" id="1340010"/>
    <lineage>
        <taxon>Eukaryota</taxon>
        <taxon>Fungi</taxon>
        <taxon>Dikarya</taxon>
        <taxon>Ascomycota</taxon>
        <taxon>Pezizomycotina</taxon>
        <taxon>Lecanoromycetes</taxon>
        <taxon>OSLEUM clade</taxon>
        <taxon>Lecanoromycetidae</taxon>
        <taxon>Lecanorales</taxon>
        <taxon>Lecanorineae</taxon>
        <taxon>Stereocaulaceae</taxon>
        <taxon>Lepraria</taxon>
    </lineage>
</organism>
<dbReference type="PROSITE" id="PS51435">
    <property type="entry name" value="AP_NUCLEASE_F1_4"/>
    <property type="match status" value="1"/>
</dbReference>
<dbReference type="Pfam" id="PF03372">
    <property type="entry name" value="Exo_endo_phos"/>
    <property type="match status" value="1"/>
</dbReference>
<keyword evidence="6 11" id="KW-0863">Zinc-finger</keyword>
<keyword evidence="9" id="KW-0460">Magnesium</keyword>
<dbReference type="PROSITE" id="PS51999">
    <property type="entry name" value="ZF_GRF"/>
    <property type="match status" value="1"/>
</dbReference>
<keyword evidence="8" id="KW-0862">Zinc</keyword>
<feature type="compositionally biased region" description="Polar residues" evidence="12">
    <location>
        <begin position="407"/>
        <end position="438"/>
    </location>
</feature>
<dbReference type="InterPro" id="IPR036691">
    <property type="entry name" value="Endo/exonu/phosph_ase_sf"/>
</dbReference>
<evidence type="ECO:0000256" key="5">
    <source>
        <dbReference type="ARBA" id="ARBA00022723"/>
    </source>
</evidence>
<evidence type="ECO:0000256" key="11">
    <source>
        <dbReference type="PROSITE-ProRule" id="PRU01343"/>
    </source>
</evidence>
<dbReference type="Proteomes" id="UP001590951">
    <property type="component" value="Unassembled WGS sequence"/>
</dbReference>
<evidence type="ECO:0000256" key="12">
    <source>
        <dbReference type="SAM" id="MobiDB-lite"/>
    </source>
</evidence>
<accession>A0ABR4B8B4</accession>
<feature type="compositionally biased region" description="Polar residues" evidence="12">
    <location>
        <begin position="531"/>
        <end position="575"/>
    </location>
</feature>
<evidence type="ECO:0000256" key="1">
    <source>
        <dbReference type="ARBA" id="ARBA00001936"/>
    </source>
</evidence>
<gene>
    <name evidence="14" type="ORF">ABVK25_005641</name>
</gene>
<feature type="region of interest" description="Disordered" evidence="12">
    <location>
        <begin position="380"/>
        <end position="482"/>
    </location>
</feature>
<dbReference type="PANTHER" id="PTHR22748:SF4">
    <property type="entry name" value="DNA-(APURINIC OR APYRIMIDINIC SITE) ENDONUCLEASE 2"/>
    <property type="match status" value="1"/>
</dbReference>
<feature type="domain" description="GRF-type" evidence="13">
    <location>
        <begin position="599"/>
        <end position="652"/>
    </location>
</feature>
<comment type="cofactor">
    <cofactor evidence="2">
        <name>Mg(2+)</name>
        <dbReference type="ChEBI" id="CHEBI:18420"/>
    </cofactor>
</comment>
<dbReference type="SUPFAM" id="SSF56219">
    <property type="entry name" value="DNase I-like"/>
    <property type="match status" value="1"/>
</dbReference>
<dbReference type="InterPro" id="IPR004808">
    <property type="entry name" value="AP_endonuc_1"/>
</dbReference>
<evidence type="ECO:0000256" key="9">
    <source>
        <dbReference type="ARBA" id="ARBA00022842"/>
    </source>
</evidence>
<keyword evidence="10" id="KW-0539">Nucleus</keyword>
<evidence type="ECO:0000256" key="4">
    <source>
        <dbReference type="ARBA" id="ARBA00013541"/>
    </source>
</evidence>
<dbReference type="PANTHER" id="PTHR22748">
    <property type="entry name" value="AP ENDONUCLEASE"/>
    <property type="match status" value="1"/>
</dbReference>
<reference evidence="14 15" key="1">
    <citation type="submission" date="2024-09" db="EMBL/GenBank/DDBJ databases">
        <title>Rethinking Asexuality: The Enigmatic Case of Functional Sexual Genes in Lepraria (Stereocaulaceae).</title>
        <authorList>
            <person name="Doellman M."/>
            <person name="Sun Y."/>
            <person name="Barcenas-Pena A."/>
            <person name="Lumbsch H.T."/>
            <person name="Grewe F."/>
        </authorList>
    </citation>
    <scope>NUCLEOTIDE SEQUENCE [LARGE SCALE GENOMIC DNA]</scope>
    <source>
        <strain evidence="14 15">Grewe 0041</strain>
    </source>
</reference>
<name>A0ABR4B8B4_9LECA</name>
<comment type="caution">
    <text evidence="14">The sequence shown here is derived from an EMBL/GenBank/DDBJ whole genome shotgun (WGS) entry which is preliminary data.</text>
</comment>
<evidence type="ECO:0000256" key="6">
    <source>
        <dbReference type="ARBA" id="ARBA00022771"/>
    </source>
</evidence>
<evidence type="ECO:0000256" key="7">
    <source>
        <dbReference type="ARBA" id="ARBA00022801"/>
    </source>
</evidence>
<sequence length="660" mass="72159">MLGVILAKRAWVRNPFGYQPWRDKRSYAAMFDILEADIVVFQETKIQRKDLSDDMVLVPGWDCYFSLPRHKKGYSGVVIYTRQSVCAPIRAEEGITGILCPPNSSTSFSNLPEEEQIGGYPTPSQLASSAVDATTLDSEGRCVVLEFPAFVLFGVYSPANRDETRDDFRLGFLDVLDARIRKLIAMGKRVLLTGDLNISREELDAANAEASMRKQGLTGLEFVSTPARRLFNHLLEGGKVFGERDEGREEPVMWDICRAFHPDRKGMFTCWEQKVNARPGNCGARIDYVLCSLAMKDWFSDSNIQEGLMGSDHCPVYAVMKDRIHIDGEEQDTKDVVNPPGMFSNGERVREYSTANDPLPPSGKLIPEFFGRRNIRDMFARKPSIQHSQSTDIASKDAEVSDAKGSVNGSSAIETTSTKADSAQALSATAPVASSNDPSVAGTKRPIGEVSNNKSLKRAKSGSSATAPAATGKGQQSLKGFFKPKSNTISNYSGIAEEPVVSEANTHDAIWGPDLEPVAESLEDKHDLATPTETASPLSSADGSSRQKVTRSGTNGFQTANSSPASRSASTQDQATVHDPIQSKESWSKLFTKPAAPRCESHDEPCITLLTKKPGMNLGRSFWMCSRPLGPSGAKEKNTQWRCQTFIWCSDWNPNAANGG</sequence>